<dbReference type="OrthoDB" id="10264595at2759"/>
<dbReference type="Proteomes" id="UP000789396">
    <property type="component" value="Unassembled WGS sequence"/>
</dbReference>
<feature type="compositionally biased region" description="Polar residues" evidence="7">
    <location>
        <begin position="549"/>
        <end position="559"/>
    </location>
</feature>
<gene>
    <name evidence="9" type="ORF">RFULGI_LOCUS9504</name>
</gene>
<evidence type="ECO:0000256" key="7">
    <source>
        <dbReference type="SAM" id="MobiDB-lite"/>
    </source>
</evidence>
<dbReference type="InterPro" id="IPR017105">
    <property type="entry name" value="AP3_complex_dsu"/>
</dbReference>
<keyword evidence="10" id="KW-1185">Reference proteome</keyword>
<dbReference type="GO" id="GO:0030123">
    <property type="term" value="C:AP-3 adaptor complex"/>
    <property type="evidence" value="ECO:0007669"/>
    <property type="project" value="InterPro"/>
</dbReference>
<dbReference type="EMBL" id="CAJVPZ010017076">
    <property type="protein sequence ID" value="CAG8678163.1"/>
    <property type="molecule type" value="Genomic_DNA"/>
</dbReference>
<sequence>SNFEWYIAVLVDLTHVAGVNVGELLTTQIMDVGVRVKSVRQYCVKAMQRLLSDSSLLENSKFSESNTEVLYAAAWITGEYCSYLETPTDTIGYLIQPGVTKLSHNVQAVYIQTILKIYAQWANGLTYNWDEDSKQELLRFTEMIKDKISIFCSSTDLEVQERAYNAREIFSIIHQNLTMTPENSFDIKNDIYASTNKSPDVIPELYSLFFSYELNPVAPKAQKKVPVPDGLDLDAWINEPLPESENNESEEEEESYGYGYTQKFGGSGDLIFSSGSGTAIGRRRGRKSSKKKYDSEEDEEIKEKRRKERIERIKNDPFYISSTGKDLLKNSEEIDVDSIPVVRLTMDEFNFKSNDYNSLIHITFNVNGKKNNPSKKEDRHSPPLAPPVIYTDIGEMPENATISDEEKDTTKTSYNNNPWNTISSKTGILDVDFSGVSNVDLSTPLGKDEKFPQAAVYLAPEEVRRREEERIRRRIEERRIKQVQESTSRTKKNKDEKQKTKVSLEVTPKAKSAENHGEQSSKSKKAPKKKRVEETDDRKKKGKKDKGKNLTSDGATSEHNNVVVEPHLISTVPIKLVDSDDIQLYTLRLGSSTEVKNEPPIMVADFTVRNNCSYKYPLSKLAFAFESTSDIQFDKALIEIGELQHDEQKSVTIEFKVMGIVGAEEFKSCVSKTADFPFTGSTSIRLDASTNLIEQSFQNDVIRLISMATGTHIVEQIPGAITMYGRSVQGYQVAGLAKLTVEKNLVVEEIDIPGSAQNTGVRIELKCTDQAFVD</sequence>
<comment type="similarity">
    <text evidence="2">Belongs to the adaptor complexes large subunit family.</text>
</comment>
<evidence type="ECO:0000259" key="8">
    <source>
        <dbReference type="Pfam" id="PF01602"/>
    </source>
</evidence>
<feature type="compositionally biased region" description="Acidic residues" evidence="7">
    <location>
        <begin position="245"/>
        <end position="255"/>
    </location>
</feature>
<evidence type="ECO:0000256" key="5">
    <source>
        <dbReference type="ARBA" id="ARBA00022927"/>
    </source>
</evidence>
<dbReference type="InterPro" id="IPR016024">
    <property type="entry name" value="ARM-type_fold"/>
</dbReference>
<dbReference type="Pfam" id="PF01602">
    <property type="entry name" value="Adaptin_N"/>
    <property type="match status" value="1"/>
</dbReference>
<keyword evidence="5" id="KW-0653">Protein transport</keyword>
<dbReference type="InterPro" id="IPR002553">
    <property type="entry name" value="Clathrin/coatomer_adapt-like_N"/>
</dbReference>
<evidence type="ECO:0000256" key="1">
    <source>
        <dbReference type="ARBA" id="ARBA00004308"/>
    </source>
</evidence>
<feature type="region of interest" description="Disordered" evidence="7">
    <location>
        <begin position="275"/>
        <end position="305"/>
    </location>
</feature>
<feature type="compositionally biased region" description="Basic residues" evidence="7">
    <location>
        <begin position="281"/>
        <end position="290"/>
    </location>
</feature>
<proteinExistence type="inferred from homology"/>
<dbReference type="GO" id="GO:0010008">
    <property type="term" value="C:endosome membrane"/>
    <property type="evidence" value="ECO:0007669"/>
    <property type="project" value="TreeGrafter"/>
</dbReference>
<feature type="compositionally biased region" description="Basic and acidic residues" evidence="7">
    <location>
        <begin position="511"/>
        <end position="521"/>
    </location>
</feature>
<keyword evidence="3" id="KW-0813">Transport</keyword>
<comment type="subcellular location">
    <subcellularLocation>
        <location evidence="1">Endomembrane system</location>
    </subcellularLocation>
</comment>
<dbReference type="GO" id="GO:0006896">
    <property type="term" value="P:Golgi to vacuole transport"/>
    <property type="evidence" value="ECO:0007669"/>
    <property type="project" value="TreeGrafter"/>
</dbReference>
<organism evidence="9 10">
    <name type="scientific">Racocetra fulgida</name>
    <dbReference type="NCBI Taxonomy" id="60492"/>
    <lineage>
        <taxon>Eukaryota</taxon>
        <taxon>Fungi</taxon>
        <taxon>Fungi incertae sedis</taxon>
        <taxon>Mucoromycota</taxon>
        <taxon>Glomeromycotina</taxon>
        <taxon>Glomeromycetes</taxon>
        <taxon>Diversisporales</taxon>
        <taxon>Gigasporaceae</taxon>
        <taxon>Racocetra</taxon>
    </lineage>
</organism>
<dbReference type="GO" id="GO:0006623">
    <property type="term" value="P:protein targeting to vacuole"/>
    <property type="evidence" value="ECO:0007669"/>
    <property type="project" value="TreeGrafter"/>
</dbReference>
<feature type="region of interest" description="Disordered" evidence="7">
    <location>
        <begin position="402"/>
        <end position="421"/>
    </location>
</feature>
<evidence type="ECO:0000256" key="3">
    <source>
        <dbReference type="ARBA" id="ARBA00022448"/>
    </source>
</evidence>
<dbReference type="PANTHER" id="PTHR22781">
    <property type="entry name" value="DELTA ADAPTIN-RELATED"/>
    <property type="match status" value="1"/>
</dbReference>
<keyword evidence="4" id="KW-0677">Repeat</keyword>
<feature type="compositionally biased region" description="Polar residues" evidence="7">
    <location>
        <begin position="411"/>
        <end position="421"/>
    </location>
</feature>
<dbReference type="SUPFAM" id="SSF48371">
    <property type="entry name" value="ARM repeat"/>
    <property type="match status" value="1"/>
</dbReference>
<name>A0A9N9EGY9_9GLOM</name>
<reference evidence="9" key="1">
    <citation type="submission" date="2021-06" db="EMBL/GenBank/DDBJ databases">
        <authorList>
            <person name="Kallberg Y."/>
            <person name="Tangrot J."/>
            <person name="Rosling A."/>
        </authorList>
    </citation>
    <scope>NUCLEOTIDE SEQUENCE</scope>
    <source>
        <strain evidence="9">IN212</strain>
    </source>
</reference>
<dbReference type="InterPro" id="IPR011989">
    <property type="entry name" value="ARM-like"/>
</dbReference>
<dbReference type="Gene3D" id="1.25.10.10">
    <property type="entry name" value="Leucine-rich Repeat Variant"/>
    <property type="match status" value="1"/>
</dbReference>
<evidence type="ECO:0000256" key="2">
    <source>
        <dbReference type="ARBA" id="ARBA00006613"/>
    </source>
</evidence>
<evidence type="ECO:0000313" key="10">
    <source>
        <dbReference type="Proteomes" id="UP000789396"/>
    </source>
</evidence>
<feature type="region of interest" description="Disordered" evidence="7">
    <location>
        <begin position="482"/>
        <end position="559"/>
    </location>
</feature>
<evidence type="ECO:0000256" key="4">
    <source>
        <dbReference type="ARBA" id="ARBA00022737"/>
    </source>
</evidence>
<keyword evidence="6" id="KW-0472">Membrane</keyword>
<dbReference type="PANTHER" id="PTHR22781:SF12">
    <property type="entry name" value="AP-3 COMPLEX SUBUNIT DELTA-1"/>
    <property type="match status" value="1"/>
</dbReference>
<evidence type="ECO:0000313" key="9">
    <source>
        <dbReference type="EMBL" id="CAG8678163.1"/>
    </source>
</evidence>
<dbReference type="AlphaFoldDB" id="A0A9N9EGY9"/>
<feature type="non-terminal residue" evidence="9">
    <location>
        <position position="774"/>
    </location>
</feature>
<feature type="non-terminal residue" evidence="9">
    <location>
        <position position="1"/>
    </location>
</feature>
<feature type="region of interest" description="Disordered" evidence="7">
    <location>
        <begin position="237"/>
        <end position="256"/>
    </location>
</feature>
<comment type="caution">
    <text evidence="9">The sequence shown here is derived from an EMBL/GenBank/DDBJ whole genome shotgun (WGS) entry which is preliminary data.</text>
</comment>
<feature type="domain" description="Clathrin/coatomer adaptor adaptin-like N-terminal" evidence="8">
    <location>
        <begin position="2"/>
        <end position="171"/>
    </location>
</feature>
<evidence type="ECO:0000256" key="6">
    <source>
        <dbReference type="ARBA" id="ARBA00023136"/>
    </source>
</evidence>
<protein>
    <submittedName>
        <fullName evidence="9">2966_t:CDS:1</fullName>
    </submittedName>
</protein>
<accession>A0A9N9EGY9</accession>